<dbReference type="InterPro" id="IPR033177">
    <property type="entry name" value="PSD-B"/>
</dbReference>
<evidence type="ECO:0000256" key="6">
    <source>
        <dbReference type="ARBA" id="ARBA00023136"/>
    </source>
</evidence>
<keyword evidence="10 12" id="KW-1208">Phospholipid metabolism</keyword>
<dbReference type="UniPathway" id="UPA00558">
    <property type="reaction ID" value="UER00616"/>
</dbReference>
<evidence type="ECO:0000256" key="3">
    <source>
        <dbReference type="ARBA" id="ARBA00022516"/>
    </source>
</evidence>
<keyword evidence="8 12" id="KW-0594">Phospholipid biosynthesis</keyword>
<feature type="active site" description="Charge relay system; for autoendoproteolytic cleavage activity" evidence="12">
    <location>
        <position position="141"/>
    </location>
</feature>
<dbReference type="PANTHER" id="PTHR10067:SF6">
    <property type="entry name" value="PHOSPHATIDYLSERINE DECARBOXYLASE PROENZYME, MITOCHONDRIAL"/>
    <property type="match status" value="1"/>
</dbReference>
<feature type="site" description="Cleavage (non-hydrolytic); by autocatalysis" evidence="12">
    <location>
        <begin position="242"/>
        <end position="243"/>
    </location>
</feature>
<evidence type="ECO:0000256" key="2">
    <source>
        <dbReference type="ARBA" id="ARBA00022475"/>
    </source>
</evidence>
<dbReference type="AlphaFoldDB" id="A0A1F6GLD5"/>
<evidence type="ECO:0000256" key="4">
    <source>
        <dbReference type="ARBA" id="ARBA00022793"/>
    </source>
</evidence>
<comment type="subcellular location">
    <subcellularLocation>
        <location evidence="12">Cell membrane</location>
        <topology evidence="12">Peripheral membrane protein</topology>
    </subcellularLocation>
</comment>
<evidence type="ECO:0000256" key="10">
    <source>
        <dbReference type="ARBA" id="ARBA00023264"/>
    </source>
</evidence>
<protein>
    <recommendedName>
        <fullName evidence="12">Phosphatidylserine decarboxylase proenzyme</fullName>
        <ecNumber evidence="12">4.1.1.65</ecNumber>
    </recommendedName>
    <component>
        <recommendedName>
            <fullName evidence="12">Phosphatidylserine decarboxylase alpha chain</fullName>
        </recommendedName>
    </component>
    <component>
        <recommendedName>
            <fullName evidence="12">Phosphatidylserine decarboxylase beta chain</fullName>
        </recommendedName>
    </component>
</protein>
<feature type="chain" id="PRO_5023331441" description="Phosphatidylserine decarboxylase alpha chain" evidence="12">
    <location>
        <begin position="243"/>
        <end position="277"/>
    </location>
</feature>
<dbReference type="InterPro" id="IPR033178">
    <property type="entry name" value="PSD_type1_pro"/>
</dbReference>
<dbReference type="InterPro" id="IPR003817">
    <property type="entry name" value="PS_Dcarbxylase"/>
</dbReference>
<dbReference type="Pfam" id="PF02666">
    <property type="entry name" value="PS_Dcarbxylase"/>
    <property type="match status" value="1"/>
</dbReference>
<evidence type="ECO:0000256" key="8">
    <source>
        <dbReference type="ARBA" id="ARBA00023209"/>
    </source>
</evidence>
<dbReference type="EMBL" id="MFNF01000065">
    <property type="protein sequence ID" value="OGG98923.1"/>
    <property type="molecule type" value="Genomic_DNA"/>
</dbReference>
<comment type="similarity">
    <text evidence="12">Belongs to the phosphatidylserine decarboxylase family. PSD-B subfamily. Prokaryotic type I sub-subfamily.</text>
</comment>
<proteinExistence type="inferred from homology"/>
<comment type="pathway">
    <text evidence="1">Lipid metabolism.</text>
</comment>
<evidence type="ECO:0000313" key="13">
    <source>
        <dbReference type="EMBL" id="OGG98923.1"/>
    </source>
</evidence>
<feature type="chain" id="PRO_5023331442" description="Phosphatidylserine decarboxylase beta chain" evidence="12">
    <location>
        <begin position="1"/>
        <end position="242"/>
    </location>
</feature>
<keyword evidence="9 12" id="KW-0456">Lyase</keyword>
<dbReference type="NCBIfam" id="TIGR00163">
    <property type="entry name" value="PS_decarb"/>
    <property type="match status" value="1"/>
</dbReference>
<keyword evidence="4 12" id="KW-0210">Decarboxylase</keyword>
<reference evidence="13 14" key="1">
    <citation type="journal article" date="2016" name="Nat. Commun.">
        <title>Thousands of microbial genomes shed light on interconnected biogeochemical processes in an aquifer system.</title>
        <authorList>
            <person name="Anantharaman K."/>
            <person name="Brown C.T."/>
            <person name="Hug L.A."/>
            <person name="Sharon I."/>
            <person name="Castelle C.J."/>
            <person name="Probst A.J."/>
            <person name="Thomas B.C."/>
            <person name="Singh A."/>
            <person name="Wilkins M.J."/>
            <person name="Karaoz U."/>
            <person name="Brodie E.L."/>
            <person name="Williams K.H."/>
            <person name="Hubbard S.S."/>
            <person name="Banfield J.F."/>
        </authorList>
    </citation>
    <scope>NUCLEOTIDE SEQUENCE [LARGE SCALE GENOMIC DNA]</scope>
</reference>
<evidence type="ECO:0000256" key="9">
    <source>
        <dbReference type="ARBA" id="ARBA00023239"/>
    </source>
</evidence>
<accession>A0A1F6GLD5</accession>
<evidence type="ECO:0000256" key="12">
    <source>
        <dbReference type="HAMAP-Rule" id="MF_00662"/>
    </source>
</evidence>
<comment type="catalytic activity">
    <reaction evidence="12">
        <text>a 1,2-diacyl-sn-glycero-3-phospho-L-serine + H(+) = a 1,2-diacyl-sn-glycero-3-phosphoethanolamine + CO2</text>
        <dbReference type="Rhea" id="RHEA:20828"/>
        <dbReference type="ChEBI" id="CHEBI:15378"/>
        <dbReference type="ChEBI" id="CHEBI:16526"/>
        <dbReference type="ChEBI" id="CHEBI:57262"/>
        <dbReference type="ChEBI" id="CHEBI:64612"/>
        <dbReference type="EC" id="4.1.1.65"/>
    </reaction>
</comment>
<evidence type="ECO:0000256" key="5">
    <source>
        <dbReference type="ARBA" id="ARBA00023098"/>
    </source>
</evidence>
<dbReference type="HAMAP" id="MF_00662">
    <property type="entry name" value="PS_decarb_PSD_B_type1"/>
    <property type="match status" value="1"/>
</dbReference>
<sequence>MRYQLIKLLPKNLLSRMAGVLADTKLPSPLLQSFLKGYIKFYQVRLEEVEHPVDRMKNFTEFFTRSLKEGARPIDPAPQGVVSPVDGKLAQFGPITDGLLTQTKGVFYSLVDLVGESMAAEFLEGYFLTLYLSPADYHRIHAPVAGTVRRFSYFSGQLWPVNNIGIRHVAGLFSVNERLITPLESPAGLVAVIKVGATVVGKITTAYSGLTSNSGHSTVLNLPIEPPRQFQKGQELAQFQLGSTVILLFQKGRFTPEALEPGQKVRMGQLIGHWADL</sequence>
<name>A0A1F6GLD5_9PROT</name>
<keyword evidence="2 12" id="KW-1003">Cell membrane</keyword>
<comment type="function">
    <text evidence="12">Catalyzes the formation of phosphatidylethanolamine (PtdEtn) from phosphatidylserine (PtdSer).</text>
</comment>
<keyword evidence="6 12" id="KW-0472">Membrane</keyword>
<evidence type="ECO:0000256" key="1">
    <source>
        <dbReference type="ARBA" id="ARBA00005189"/>
    </source>
</evidence>
<dbReference type="Proteomes" id="UP000177583">
    <property type="component" value="Unassembled WGS sequence"/>
</dbReference>
<keyword evidence="5 12" id="KW-0443">Lipid metabolism</keyword>
<dbReference type="GO" id="GO:0005886">
    <property type="term" value="C:plasma membrane"/>
    <property type="evidence" value="ECO:0007669"/>
    <property type="project" value="UniProtKB-SubCell"/>
</dbReference>
<comment type="caution">
    <text evidence="13">The sequence shown here is derived from an EMBL/GenBank/DDBJ whole genome shotgun (WGS) entry which is preliminary data.</text>
</comment>
<dbReference type="PANTHER" id="PTHR10067">
    <property type="entry name" value="PHOSPHATIDYLSERINE DECARBOXYLASE"/>
    <property type="match status" value="1"/>
</dbReference>
<feature type="active site" description="Charge relay system; for autoendoproteolytic cleavage activity" evidence="12">
    <location>
        <position position="86"/>
    </location>
</feature>
<keyword evidence="7 12" id="KW-0865">Zymogen</keyword>
<dbReference type="EC" id="4.1.1.65" evidence="12"/>
<feature type="active site" description="Charge relay system; for autoendoproteolytic cleavage activity" evidence="12">
    <location>
        <position position="243"/>
    </location>
</feature>
<feature type="modified residue" description="Pyruvic acid (Ser); by autocatalysis" evidence="12">
    <location>
        <position position="243"/>
    </location>
</feature>
<comment type="subunit">
    <text evidence="12">Heterodimer of a large membrane-associated beta subunit and a small pyruvoyl-containing alpha subunit.</text>
</comment>
<dbReference type="GO" id="GO:0004609">
    <property type="term" value="F:phosphatidylserine decarboxylase activity"/>
    <property type="evidence" value="ECO:0007669"/>
    <property type="project" value="UniProtKB-UniRule"/>
</dbReference>
<comment type="PTM">
    <text evidence="12">Is synthesized initially as an inactive proenzyme. Formation of the active enzyme involves a self-maturation process in which the active site pyruvoyl group is generated from an internal serine residue via an autocatalytic post-translational modification. Two non-identical subunits are generated from the proenzyme in this reaction, and the pyruvate is formed at the N-terminus of the alpha chain, which is derived from the carboxyl end of the proenzyme. The autoendoproteolytic cleavage occurs by a canonical serine protease mechanism, in which the side chain hydroxyl group of the serine supplies its oxygen atom to form the C-terminus of the beta chain, while the remainder of the serine residue undergoes an oxidative deamination to produce ammonia and the pyruvoyl prosthetic group on the alpha chain. During this reaction, the Ser that is part of the protease active site of the proenzyme becomes the pyruvoyl prosthetic group, which constitutes an essential element of the active site of the mature decarboxylase.</text>
</comment>
<evidence type="ECO:0000256" key="11">
    <source>
        <dbReference type="ARBA" id="ARBA00023317"/>
    </source>
</evidence>
<keyword evidence="3 12" id="KW-0444">Lipid biosynthesis</keyword>
<comment type="cofactor">
    <cofactor evidence="12">
        <name>pyruvate</name>
        <dbReference type="ChEBI" id="CHEBI:15361"/>
    </cofactor>
    <text evidence="12">Binds 1 pyruvoyl group covalently per subunit.</text>
</comment>
<evidence type="ECO:0000313" key="14">
    <source>
        <dbReference type="Proteomes" id="UP000177583"/>
    </source>
</evidence>
<feature type="active site" description="Schiff-base intermediate with substrate; via pyruvic acid; for decarboxylase activity" evidence="12">
    <location>
        <position position="243"/>
    </location>
</feature>
<organism evidence="13 14">
    <name type="scientific">Candidatus Lambdaproteobacteria bacterium RIFOXYD2_FULL_56_26</name>
    <dbReference type="NCBI Taxonomy" id="1817773"/>
    <lineage>
        <taxon>Bacteria</taxon>
        <taxon>Pseudomonadati</taxon>
        <taxon>Pseudomonadota</taxon>
        <taxon>Candidatus Lambdaproteobacteria</taxon>
    </lineage>
</organism>
<comment type="pathway">
    <text evidence="12">Phospholipid metabolism; phosphatidylethanolamine biosynthesis; phosphatidylethanolamine from CDP-diacylglycerol: step 2/2.</text>
</comment>
<dbReference type="GO" id="GO:0006646">
    <property type="term" value="P:phosphatidylethanolamine biosynthetic process"/>
    <property type="evidence" value="ECO:0007669"/>
    <property type="project" value="UniProtKB-UniRule"/>
</dbReference>
<evidence type="ECO:0000256" key="7">
    <source>
        <dbReference type="ARBA" id="ARBA00023145"/>
    </source>
</evidence>
<keyword evidence="11 12" id="KW-0670">Pyruvate</keyword>
<gene>
    <name evidence="12" type="primary">psd</name>
    <name evidence="13" type="ORF">A2557_12970</name>
</gene>